<keyword evidence="4" id="KW-0720">Serine protease</keyword>
<evidence type="ECO:0000256" key="4">
    <source>
        <dbReference type="ARBA" id="ARBA00022825"/>
    </source>
</evidence>
<evidence type="ECO:0000259" key="6">
    <source>
        <dbReference type="SMART" id="SM00228"/>
    </source>
</evidence>
<dbReference type="PRINTS" id="PR00834">
    <property type="entry name" value="PROTEASES2C"/>
</dbReference>
<dbReference type="SMART" id="SM00228">
    <property type="entry name" value="PDZ"/>
    <property type="match status" value="1"/>
</dbReference>
<dbReference type="InterPro" id="IPR043504">
    <property type="entry name" value="Peptidase_S1_PA_chymotrypsin"/>
</dbReference>
<evidence type="ECO:0000256" key="1">
    <source>
        <dbReference type="ARBA" id="ARBA00010541"/>
    </source>
</evidence>
<evidence type="ECO:0000313" key="8">
    <source>
        <dbReference type="Proteomes" id="UP000501868"/>
    </source>
</evidence>
<gene>
    <name evidence="7" type="ORF">HFZ78_03385</name>
</gene>
<evidence type="ECO:0000313" key="7">
    <source>
        <dbReference type="EMBL" id="QIZ05917.1"/>
    </source>
</evidence>
<dbReference type="InterPro" id="IPR001940">
    <property type="entry name" value="Peptidase_S1C"/>
</dbReference>
<accession>A0A6H1NXJ0</accession>
<dbReference type="GO" id="GO:0004252">
    <property type="term" value="F:serine-type endopeptidase activity"/>
    <property type="evidence" value="ECO:0007669"/>
    <property type="project" value="InterPro"/>
</dbReference>
<keyword evidence="5" id="KW-0812">Transmembrane</keyword>
<keyword evidence="5" id="KW-1133">Transmembrane helix</keyword>
<sequence>MGYYDDHSQNRFREQKGNRGGVFLASVVGAILGAILVIIAIPALSNRGFLPYQIDTNENNAVESTNNNNNDQNIIQKQVAYDVNTNTTKAVEKAADAVVGINNIQSTSFWSDDQADSEEEAAGTGSGVVYKKAGGKAFVVTNHHVVEGATKLEVSLIDGTKIPAKLLGSDVWTDLAVLEIDADKIKKVAEFGDSDSLKMGEPVIAIGNPLGATFSGSVTQGIISGLKRTIPVDINQDGLIDWNAEVLQTDAAINPGNSGGALINITGQLVGINSMKIAQNAVEGIGLSIPINSARPIIDDLEKFGTVKRPYMGVDLKSVSEIPAYYQEEALKLPRSINYGVALRQVVPNSPAAQAGLQELDVIVEMDGQKINDVIDLRKHLYQKKKIGEQLEIKYYREGKLKQTTLRLAAETTQ</sequence>
<dbReference type="InterPro" id="IPR036034">
    <property type="entry name" value="PDZ_sf"/>
</dbReference>
<evidence type="ECO:0000256" key="5">
    <source>
        <dbReference type="SAM" id="Phobius"/>
    </source>
</evidence>
<reference evidence="7 8" key="1">
    <citation type="submission" date="2020-04" db="EMBL/GenBank/DDBJ databases">
        <title>Genome-Wide Identification of 5-Methylcytosine Sites in Bacterial Genomes By High-Throughput Sequencing of MspJI Restriction Fragments.</title>
        <authorList>
            <person name="Wu V."/>
        </authorList>
    </citation>
    <scope>NUCLEOTIDE SEQUENCE [LARGE SCALE GENOMIC DNA]</scope>
    <source>
        <strain evidence="7 8">S2</strain>
    </source>
</reference>
<dbReference type="GO" id="GO:0006508">
    <property type="term" value="P:proteolysis"/>
    <property type="evidence" value="ECO:0007669"/>
    <property type="project" value="UniProtKB-KW"/>
</dbReference>
<dbReference type="AlphaFoldDB" id="A0A6H1NXJ0"/>
<feature type="domain" description="PDZ" evidence="6">
    <location>
        <begin position="310"/>
        <end position="399"/>
    </location>
</feature>
<protein>
    <submittedName>
        <fullName evidence="7">PDZ domain-containing protein</fullName>
    </submittedName>
</protein>
<dbReference type="Proteomes" id="UP000501868">
    <property type="component" value="Chromosome"/>
</dbReference>
<name>A0A6H1NXJ0_PRIMG</name>
<dbReference type="InterPro" id="IPR009003">
    <property type="entry name" value="Peptidase_S1_PA"/>
</dbReference>
<organism evidence="7 8">
    <name type="scientific">Priestia megaterium</name>
    <name type="common">Bacillus megaterium</name>
    <dbReference type="NCBI Taxonomy" id="1404"/>
    <lineage>
        <taxon>Bacteria</taxon>
        <taxon>Bacillati</taxon>
        <taxon>Bacillota</taxon>
        <taxon>Bacilli</taxon>
        <taxon>Bacillales</taxon>
        <taxon>Bacillaceae</taxon>
        <taxon>Priestia</taxon>
    </lineage>
</organism>
<evidence type="ECO:0000256" key="2">
    <source>
        <dbReference type="ARBA" id="ARBA00022670"/>
    </source>
</evidence>
<dbReference type="EMBL" id="CP051128">
    <property type="protein sequence ID" value="QIZ05917.1"/>
    <property type="molecule type" value="Genomic_DNA"/>
</dbReference>
<dbReference type="Pfam" id="PF13365">
    <property type="entry name" value="Trypsin_2"/>
    <property type="match status" value="1"/>
</dbReference>
<dbReference type="SUPFAM" id="SSF50494">
    <property type="entry name" value="Trypsin-like serine proteases"/>
    <property type="match status" value="1"/>
</dbReference>
<dbReference type="Pfam" id="PF13180">
    <property type="entry name" value="PDZ_2"/>
    <property type="match status" value="1"/>
</dbReference>
<dbReference type="PANTHER" id="PTHR43343:SF3">
    <property type="entry name" value="PROTEASE DO-LIKE 8, CHLOROPLASTIC"/>
    <property type="match status" value="1"/>
</dbReference>
<evidence type="ECO:0000256" key="3">
    <source>
        <dbReference type="ARBA" id="ARBA00022801"/>
    </source>
</evidence>
<feature type="transmembrane region" description="Helical" evidence="5">
    <location>
        <begin position="21"/>
        <end position="44"/>
    </location>
</feature>
<dbReference type="SUPFAM" id="SSF50156">
    <property type="entry name" value="PDZ domain-like"/>
    <property type="match status" value="1"/>
</dbReference>
<dbReference type="InterPro" id="IPR001478">
    <property type="entry name" value="PDZ"/>
</dbReference>
<proteinExistence type="inferred from homology"/>
<dbReference type="Gene3D" id="2.30.42.10">
    <property type="match status" value="1"/>
</dbReference>
<dbReference type="Gene3D" id="2.40.10.10">
    <property type="entry name" value="Trypsin-like serine proteases"/>
    <property type="match status" value="2"/>
</dbReference>
<dbReference type="PANTHER" id="PTHR43343">
    <property type="entry name" value="PEPTIDASE S12"/>
    <property type="match status" value="1"/>
</dbReference>
<keyword evidence="2" id="KW-0645">Protease</keyword>
<dbReference type="InterPro" id="IPR051201">
    <property type="entry name" value="Chloro_Bact_Ser_Proteases"/>
</dbReference>
<reference evidence="7 8" key="2">
    <citation type="submission" date="2020-04" db="EMBL/GenBank/DDBJ databases">
        <authorList>
            <person name="Fomenkov A."/>
            <person name="Anton B.P."/>
            <person name="Roberts R.J."/>
        </authorList>
    </citation>
    <scope>NUCLEOTIDE SEQUENCE [LARGE SCALE GENOMIC DNA]</scope>
    <source>
        <strain evidence="7 8">S2</strain>
    </source>
</reference>
<keyword evidence="5" id="KW-0472">Membrane</keyword>
<comment type="similarity">
    <text evidence="1">Belongs to the peptidase S1C family.</text>
</comment>
<keyword evidence="3" id="KW-0378">Hydrolase</keyword>